<feature type="compositionally biased region" description="Basic and acidic residues" evidence="2">
    <location>
        <begin position="478"/>
        <end position="514"/>
    </location>
</feature>
<feature type="region of interest" description="Disordered" evidence="2">
    <location>
        <begin position="579"/>
        <end position="602"/>
    </location>
</feature>
<feature type="compositionally biased region" description="Basic and acidic residues" evidence="2">
    <location>
        <begin position="526"/>
        <end position="536"/>
    </location>
</feature>
<feature type="compositionally biased region" description="Polar residues" evidence="2">
    <location>
        <begin position="1158"/>
        <end position="1171"/>
    </location>
</feature>
<feature type="region of interest" description="Disordered" evidence="2">
    <location>
        <begin position="634"/>
        <end position="734"/>
    </location>
</feature>
<feature type="region of interest" description="Disordered" evidence="2">
    <location>
        <begin position="1942"/>
        <end position="1966"/>
    </location>
</feature>
<evidence type="ECO:0000256" key="1">
    <source>
        <dbReference type="SAM" id="Coils"/>
    </source>
</evidence>
<feature type="compositionally biased region" description="Acidic residues" evidence="2">
    <location>
        <begin position="1057"/>
        <end position="1066"/>
    </location>
</feature>
<keyword evidence="1" id="KW-0175">Coiled coil</keyword>
<feature type="compositionally biased region" description="Basic and acidic residues" evidence="2">
    <location>
        <begin position="677"/>
        <end position="734"/>
    </location>
</feature>
<evidence type="ECO:0000256" key="2">
    <source>
        <dbReference type="SAM" id="MobiDB-lite"/>
    </source>
</evidence>
<dbReference type="Proteomes" id="UP000225706">
    <property type="component" value="Unassembled WGS sequence"/>
</dbReference>
<feature type="region of interest" description="Disordered" evidence="2">
    <location>
        <begin position="1355"/>
        <end position="1374"/>
    </location>
</feature>
<feature type="compositionally biased region" description="Basic and acidic residues" evidence="2">
    <location>
        <begin position="434"/>
        <end position="448"/>
    </location>
</feature>
<feature type="region of interest" description="Disordered" evidence="2">
    <location>
        <begin position="985"/>
        <end position="1118"/>
    </location>
</feature>
<feature type="compositionally biased region" description="Polar residues" evidence="2">
    <location>
        <begin position="665"/>
        <end position="675"/>
    </location>
</feature>
<feature type="compositionally biased region" description="Basic and acidic residues" evidence="2">
    <location>
        <begin position="1176"/>
        <end position="1185"/>
    </location>
</feature>
<reference evidence="4" key="1">
    <citation type="journal article" date="2017" name="bioRxiv">
        <title>Comparative analysis of the genomes of Stylophora pistillata and Acropora digitifera provides evidence for extensive differences between species of corals.</title>
        <authorList>
            <person name="Voolstra C.R."/>
            <person name="Li Y."/>
            <person name="Liew Y.J."/>
            <person name="Baumgarten S."/>
            <person name="Zoccola D."/>
            <person name="Flot J.-F."/>
            <person name="Tambutte S."/>
            <person name="Allemand D."/>
            <person name="Aranda M."/>
        </authorList>
    </citation>
    <scope>NUCLEOTIDE SEQUENCE [LARGE SCALE GENOMIC DNA]</scope>
</reference>
<organism evidence="3 4">
    <name type="scientific">Stylophora pistillata</name>
    <name type="common">Smooth cauliflower coral</name>
    <dbReference type="NCBI Taxonomy" id="50429"/>
    <lineage>
        <taxon>Eukaryota</taxon>
        <taxon>Metazoa</taxon>
        <taxon>Cnidaria</taxon>
        <taxon>Anthozoa</taxon>
        <taxon>Hexacorallia</taxon>
        <taxon>Scleractinia</taxon>
        <taxon>Astrocoeniina</taxon>
        <taxon>Pocilloporidae</taxon>
        <taxon>Stylophora</taxon>
    </lineage>
</organism>
<keyword evidence="4" id="KW-1185">Reference proteome</keyword>
<name>A0A2B4SP17_STYPI</name>
<feature type="region of interest" description="Disordered" evidence="2">
    <location>
        <begin position="1421"/>
        <end position="1457"/>
    </location>
</feature>
<dbReference type="EMBL" id="LSMT01000055">
    <property type="protein sequence ID" value="PFX30145.1"/>
    <property type="molecule type" value="Genomic_DNA"/>
</dbReference>
<feature type="compositionally biased region" description="Basic residues" evidence="2">
    <location>
        <begin position="2206"/>
        <end position="2216"/>
    </location>
</feature>
<feature type="compositionally biased region" description="Polar residues" evidence="2">
    <location>
        <begin position="800"/>
        <end position="815"/>
    </location>
</feature>
<feature type="region of interest" description="Disordered" evidence="2">
    <location>
        <begin position="1307"/>
        <end position="1332"/>
    </location>
</feature>
<gene>
    <name evidence="3" type="ORF">AWC38_SpisGene5076</name>
</gene>
<feature type="compositionally biased region" description="Basic and acidic residues" evidence="2">
    <location>
        <begin position="1355"/>
        <end position="1373"/>
    </location>
</feature>
<feature type="compositionally biased region" description="Basic and acidic residues" evidence="2">
    <location>
        <begin position="1307"/>
        <end position="1318"/>
    </location>
</feature>
<feature type="compositionally biased region" description="Low complexity" evidence="2">
    <location>
        <begin position="2123"/>
        <end position="2138"/>
    </location>
</feature>
<feature type="region of interest" description="Disordered" evidence="2">
    <location>
        <begin position="169"/>
        <end position="196"/>
    </location>
</feature>
<feature type="compositionally biased region" description="Polar residues" evidence="2">
    <location>
        <begin position="882"/>
        <end position="898"/>
    </location>
</feature>
<feature type="compositionally biased region" description="Basic and acidic residues" evidence="2">
    <location>
        <begin position="1888"/>
        <end position="1898"/>
    </location>
</feature>
<proteinExistence type="predicted"/>
<feature type="compositionally biased region" description="Basic and acidic residues" evidence="2">
    <location>
        <begin position="1142"/>
        <end position="1157"/>
    </location>
</feature>
<feature type="region of interest" description="Disordered" evidence="2">
    <location>
        <begin position="1794"/>
        <end position="1822"/>
    </location>
</feature>
<protein>
    <submittedName>
        <fullName evidence="3">Reticulocyte-binding protein 2-like a</fullName>
    </submittedName>
</protein>
<feature type="compositionally biased region" description="Polar residues" evidence="2">
    <location>
        <begin position="2229"/>
        <end position="2247"/>
    </location>
</feature>
<feature type="region of interest" description="Disordered" evidence="2">
    <location>
        <begin position="306"/>
        <end position="536"/>
    </location>
</feature>
<feature type="region of interest" description="Disordered" evidence="2">
    <location>
        <begin position="1652"/>
        <end position="1681"/>
    </location>
</feature>
<feature type="compositionally biased region" description="Acidic residues" evidence="2">
    <location>
        <begin position="1319"/>
        <end position="1332"/>
    </location>
</feature>
<feature type="region of interest" description="Disordered" evidence="2">
    <location>
        <begin position="1538"/>
        <end position="1619"/>
    </location>
</feature>
<feature type="compositionally biased region" description="Basic and acidic residues" evidence="2">
    <location>
        <begin position="940"/>
        <end position="949"/>
    </location>
</feature>
<feature type="compositionally biased region" description="Basic and acidic residues" evidence="2">
    <location>
        <begin position="1538"/>
        <end position="1618"/>
    </location>
</feature>
<evidence type="ECO:0000313" key="4">
    <source>
        <dbReference type="Proteomes" id="UP000225706"/>
    </source>
</evidence>
<feature type="region of interest" description="Disordered" evidence="2">
    <location>
        <begin position="1881"/>
        <end position="1902"/>
    </location>
</feature>
<feature type="region of interest" description="Disordered" evidence="2">
    <location>
        <begin position="784"/>
        <end position="968"/>
    </location>
</feature>
<feature type="compositionally biased region" description="Basic and acidic residues" evidence="2">
    <location>
        <begin position="1658"/>
        <end position="1681"/>
    </location>
</feature>
<comment type="caution">
    <text evidence="3">The sequence shown here is derived from an EMBL/GenBank/DDBJ whole genome shotgun (WGS) entry which is preliminary data.</text>
</comment>
<feature type="compositionally biased region" description="Basic and acidic residues" evidence="2">
    <location>
        <begin position="910"/>
        <end position="932"/>
    </location>
</feature>
<feature type="compositionally biased region" description="Basic and acidic residues" evidence="2">
    <location>
        <begin position="370"/>
        <end position="421"/>
    </location>
</feature>
<feature type="compositionally biased region" description="Basic and acidic residues" evidence="2">
    <location>
        <begin position="2046"/>
        <end position="2075"/>
    </location>
</feature>
<feature type="compositionally biased region" description="Basic and acidic residues" evidence="2">
    <location>
        <begin position="1068"/>
        <end position="1107"/>
    </location>
</feature>
<feature type="compositionally biased region" description="Basic and acidic residues" evidence="2">
    <location>
        <begin position="1428"/>
        <end position="1452"/>
    </location>
</feature>
<feature type="compositionally biased region" description="Basic and acidic residues" evidence="2">
    <location>
        <begin position="455"/>
        <end position="470"/>
    </location>
</feature>
<sequence length="2256" mass="262618">MATTELQVRISSTHSGNGEPGFTICTFCNNTTNGFEKRLFATTQPKGPFFPVLAELQGNKTKLDDLGRAVVCVACFHHLLRQWSSFERRGIPVRKREYNIVTEERVNHYQVRREEEIRKEAEHKIKEIQDREERIRREAEDRFEKYQQRQAEIRREAEQRLLEEQAKAEEFKKQATSQLKEEQQREEELRRQAEDRIQEEKEKREYIRQEAERLLREEKLLDAQRSKQGSISPSLDKVTTYRTEVIIPSTAKETVPLREITDKGEPEEMAGVISEKELEARRQRRKMMEYDPETGCYRKIAADDDKENTMVETKTERVEYRFRLSLDEKAKKTSEKKDTSSKPDQASEDITVSMEPVKSYSAEQTIVLNGDDKSKRKSREDDAGGEEDPKKAGDIMKAKFEEGRKIFEQESVERKRSDPSRQRTTRTTSDDSLEEKIREMEKRRERLLLRGPSIESKDTLGRSPSEEGKDSSAVSPREGTKSPVEDGTKKQRTRSERNKRRLTAEEMTFKKSPDSEVDSTGTDAAKIPKTEVKNEECQIDTKKESYKIQLKKVEKPERPVEDDIVMTQVKKVETSVDLMSWDDSTDGPSYGTERDSSPVAQTELRKTAYSTEAELFPRPSKLVDMEAPISVVKKGEVETALNSKNFSDLDEASGMSSASIEPISTWDNRGRTGNSAEEDRRRREREYEERKRRIEENQRRAAKELKAKKPYENDVKPWSEEQSQEERHDHDVSIKEKRRSLLDMWESFSEPHTNVMSFEEYEDEKMPEESNKVVTLEKKAVSFDPLEEKNGEGDMEVEVITTTRTSADTDINPNLTEEEQRWESAGQFQPGRLQKTVFHSLSEAAPVEGTPTPKPRRSRYDWMKGETEDDQAALVPTKLKIDSQSNQLEDGKVSNGQDRASPPQPVPRKVKTESHDLKSSSESESESDKGSDSESESEEERVPRVDTVEVHNSLLTKEEKQWEQAGNFQPKKLNLSLFAGFQQAPANAEERPALKKTQGASHTSRYEKPLVNYEEEILPPAEVKVQETEPEMEDISPVREFKTESEPLSSSLYTYVYEEESDDNDDIPGWRKVEEQRRQQEREEIERAKLEEKRRREREAMEEESHQQLDSSDDEFETKVRTNEVRKINPNLLFQFMKEADKESERPLKSMEPKEQQIDVSSVSLSESTPVIDSPFEDRSAGDQEREVEDEYEEKVRSGQIRKLKLANSLFLQSKETDSVPDYRRNESSSARIIQDEIYVEKVEHSTVESAPRRDWEEENKPEVVNFGGAILQSYEEETEDDGIPEWRKVEEKRKQQELEEIESARIEEQRRREREAFESIEQEDEDSIDDEFEAKVRTKEIRRINPTLLVQFMNEKKEEPASTGRPKKEIVKSQHLLVTETTSKDDSNLEVAIEKDDEFVEDEYDLKVKKGQVNKLVLNKSPFLQKQTRDETPVLKTKPEQKPSKVPKETSPDPFVQEEELVQLIDEELVESSPATGFLEGNEHDEYEVKVKSKLVKRLSQDQFNFLRKQEEEERKRLQEEERRRIEREERELLKKEQERRKRLEAEARAREEERIRKEEEIRRQEEKARARKEEENRRRREEAQRVREEEEERLRREEEEEQMRMEEMRRQKEAAKRKFQTGIFDDVPVTRSEKDIYSVGRLDANKFLQFQQNSTEEPKLKSKPRYEQKVTKEPKVPKADVETVQVASVDLIESSPFEEDRGSFLSEDADYEEKRKSVGKLDKDWYIIQQRKQAEENERRAKELEEQRLREERNEMLRFQDDDSTSEVVGTLEKRRSRLSADKFSVFEQDAAGGYGRPRKTQREGSIVVEKREEVQSTPAEIQECEINEEIRTKNYDDGSVIILGMDDSETARRKMRLQRERDEKELLRQEEERRRLLAEGSLDFRASEAESDKPKSVGKLNYEQFSVFQQEGSVAPKAKPRKQDPQVIQEVVNVKSQEVVESSPVDMNEAYVDRGGPSETQEDVEFEKKINAGQRLDVDKFLNARSHESVERTQRAKRMAEERMRREQEELAKLRLEEQRRMQTEVDAGYEKESDLIQTLETGSRKSISDSDSEKIERKTSKPKEHELESTDKGVGVGRLPEELRLQFESDSQNSSSRRQSTKIKGPRSLTDEESTRTNSIESLRSISGESLSSGARDKDMNGTAGTFEKLSSLERRESSQETQVEDITIESYSPEEKPIPKKLNTSMFAAFEKSNSEPVQLRRAKSEKRARPKSIGNVDLLIWQDDSNLSQPPSAVSRGTSGRQPRPKSIAF</sequence>
<dbReference type="STRING" id="50429.A0A2B4SP17"/>
<feature type="coiled-coil region" evidence="1">
    <location>
        <begin position="1729"/>
        <end position="1764"/>
    </location>
</feature>
<feature type="compositionally biased region" description="Basic and acidic residues" evidence="2">
    <location>
        <begin position="1987"/>
        <end position="2038"/>
    </location>
</feature>
<evidence type="ECO:0000313" key="3">
    <source>
        <dbReference type="EMBL" id="PFX30145.1"/>
    </source>
</evidence>
<feature type="region of interest" description="Disordered" evidence="2">
    <location>
        <begin position="1987"/>
        <end position="2256"/>
    </location>
</feature>
<feature type="compositionally biased region" description="Basic and acidic residues" evidence="2">
    <location>
        <begin position="306"/>
        <end position="341"/>
    </location>
</feature>
<feature type="compositionally biased region" description="Low complexity" evidence="2">
    <location>
        <begin position="2093"/>
        <end position="2102"/>
    </location>
</feature>
<dbReference type="OrthoDB" id="5990521at2759"/>
<accession>A0A2B4SP17</accession>
<feature type="region of interest" description="Disordered" evidence="2">
    <location>
        <begin position="1142"/>
        <end position="1194"/>
    </location>
</feature>
<feature type="compositionally biased region" description="Basic and acidic residues" evidence="2">
    <location>
        <begin position="1036"/>
        <end position="1045"/>
    </location>
</feature>